<dbReference type="AlphaFoldDB" id="A0A263CX40"/>
<proteinExistence type="predicted"/>
<dbReference type="EMBL" id="NKYE01000018">
    <property type="protein sequence ID" value="OZM70720.1"/>
    <property type="molecule type" value="Genomic_DNA"/>
</dbReference>
<gene>
    <name evidence="2" type="ORF">CFN78_23935</name>
</gene>
<dbReference type="OrthoDB" id="4542733at2"/>
<feature type="region of interest" description="Disordered" evidence="1">
    <location>
        <begin position="73"/>
        <end position="97"/>
    </location>
</feature>
<protein>
    <submittedName>
        <fullName evidence="2">Uncharacterized protein</fullName>
    </submittedName>
</protein>
<keyword evidence="3" id="KW-1185">Reference proteome</keyword>
<dbReference type="RefSeq" id="WP_094865160.1">
    <property type="nucleotide sequence ID" value="NZ_NKYE01000018.1"/>
</dbReference>
<sequence>MTVGNAVDVIDVPVELARPVVAELTAGCLRGPVLWRGPGRWAVLTAPHRRAGFALPDSLVRAKVRLLPEGSQLPLPPQLHGGARSGSGDGDWVVPPGRNQLLPPCSAVVALLERVARGKAPS</sequence>
<dbReference type="InParanoid" id="A0A263CX40"/>
<reference evidence="2 3" key="1">
    <citation type="submission" date="2017-07" db="EMBL/GenBank/DDBJ databases">
        <title>Amycolatopsis antarcticus sp. nov., isolated from the surface of an Antarcticus brown macroalga.</title>
        <authorList>
            <person name="Wang J."/>
            <person name="Leiva S."/>
            <person name="Huang J."/>
            <person name="Huang Y."/>
        </authorList>
    </citation>
    <scope>NUCLEOTIDE SEQUENCE [LARGE SCALE GENOMIC DNA]</scope>
    <source>
        <strain evidence="2 3">AU-G6</strain>
    </source>
</reference>
<name>A0A263CX40_9PSEU</name>
<evidence type="ECO:0000313" key="2">
    <source>
        <dbReference type="EMBL" id="OZM70720.1"/>
    </source>
</evidence>
<evidence type="ECO:0000256" key="1">
    <source>
        <dbReference type="SAM" id="MobiDB-lite"/>
    </source>
</evidence>
<comment type="caution">
    <text evidence="2">The sequence shown here is derived from an EMBL/GenBank/DDBJ whole genome shotgun (WGS) entry which is preliminary data.</text>
</comment>
<dbReference type="Proteomes" id="UP000242444">
    <property type="component" value="Unassembled WGS sequence"/>
</dbReference>
<accession>A0A263CX40</accession>
<evidence type="ECO:0000313" key="3">
    <source>
        <dbReference type="Proteomes" id="UP000242444"/>
    </source>
</evidence>
<organism evidence="2 3">
    <name type="scientific">Amycolatopsis antarctica</name>
    <dbReference type="NCBI Taxonomy" id="1854586"/>
    <lineage>
        <taxon>Bacteria</taxon>
        <taxon>Bacillati</taxon>
        <taxon>Actinomycetota</taxon>
        <taxon>Actinomycetes</taxon>
        <taxon>Pseudonocardiales</taxon>
        <taxon>Pseudonocardiaceae</taxon>
        <taxon>Amycolatopsis</taxon>
    </lineage>
</organism>